<feature type="binding site" evidence="10">
    <location>
        <position position="87"/>
    </location>
    <ligand>
        <name>Na(+)</name>
        <dbReference type="ChEBI" id="CHEBI:29101"/>
        <note>structural</note>
    </ligand>
</feature>
<dbReference type="PANTHER" id="PTHR28259">
    <property type="entry name" value="FLUORIDE EXPORT PROTEIN 1-RELATED"/>
    <property type="match status" value="1"/>
</dbReference>
<feature type="transmembrane region" description="Helical" evidence="10">
    <location>
        <begin position="105"/>
        <end position="127"/>
    </location>
</feature>
<dbReference type="GO" id="GO:0046872">
    <property type="term" value="F:metal ion binding"/>
    <property type="evidence" value="ECO:0007669"/>
    <property type="project" value="UniProtKB-KW"/>
</dbReference>
<dbReference type="RefSeq" id="WP_123824479.1">
    <property type="nucleotide sequence ID" value="NZ_RKMF01000003.1"/>
</dbReference>
<keyword evidence="10" id="KW-0813">Transport</keyword>
<dbReference type="HAMAP" id="MF_00454">
    <property type="entry name" value="FluC"/>
    <property type="match status" value="1"/>
</dbReference>
<evidence type="ECO:0000256" key="8">
    <source>
        <dbReference type="ARBA" id="ARBA00035585"/>
    </source>
</evidence>
<evidence type="ECO:0000256" key="5">
    <source>
        <dbReference type="ARBA" id="ARBA00023136"/>
    </source>
</evidence>
<keyword evidence="10" id="KW-0915">Sodium</keyword>
<keyword evidence="10" id="KW-0406">Ion transport</keyword>
<dbReference type="GO" id="GO:0005886">
    <property type="term" value="C:plasma membrane"/>
    <property type="evidence" value="ECO:0007669"/>
    <property type="project" value="UniProtKB-SubCell"/>
</dbReference>
<keyword evidence="2 10" id="KW-1003">Cell membrane</keyword>
<keyword evidence="4 10" id="KW-1133">Transmembrane helix</keyword>
<comment type="activity regulation">
    <text evidence="10">Na(+) is not transported, but it plays an essential structural role and its presence is essential for fluoride channel function.</text>
</comment>
<evidence type="ECO:0000256" key="2">
    <source>
        <dbReference type="ARBA" id="ARBA00022475"/>
    </source>
</evidence>
<dbReference type="GO" id="GO:0140114">
    <property type="term" value="P:cellular detoxification of fluoride"/>
    <property type="evidence" value="ECO:0007669"/>
    <property type="project" value="UniProtKB-UniRule"/>
</dbReference>
<evidence type="ECO:0000256" key="9">
    <source>
        <dbReference type="ARBA" id="ARBA00049940"/>
    </source>
</evidence>
<proteinExistence type="inferred from homology"/>
<comment type="function">
    <text evidence="9 10">Fluoride-specific ion channel. Important for reducing fluoride concentration in the cell, thus reducing its toxicity.</text>
</comment>
<gene>
    <name evidence="10" type="primary">fluC</name>
    <name evidence="10" type="synonym">crcB</name>
    <name evidence="11" type="ORF">EDL96_03790</name>
</gene>
<keyword evidence="10" id="KW-0479">Metal-binding</keyword>
<comment type="catalytic activity">
    <reaction evidence="8">
        <text>fluoride(in) = fluoride(out)</text>
        <dbReference type="Rhea" id="RHEA:76159"/>
        <dbReference type="ChEBI" id="CHEBI:17051"/>
    </reaction>
    <physiologicalReaction direction="left-to-right" evidence="8">
        <dbReference type="Rhea" id="RHEA:76160"/>
    </physiologicalReaction>
</comment>
<evidence type="ECO:0000256" key="10">
    <source>
        <dbReference type="HAMAP-Rule" id="MF_00454"/>
    </source>
</evidence>
<dbReference type="Proteomes" id="UP000270616">
    <property type="component" value="Unassembled WGS sequence"/>
</dbReference>
<dbReference type="Pfam" id="PF02537">
    <property type="entry name" value="CRCB"/>
    <property type="match status" value="1"/>
</dbReference>
<keyword evidence="5 10" id="KW-0472">Membrane</keyword>
<comment type="similarity">
    <text evidence="7 10">Belongs to the fluoride channel Fluc/FEX (TC 1.A.43) family.</text>
</comment>
<dbReference type="GO" id="GO:0062054">
    <property type="term" value="F:fluoride channel activity"/>
    <property type="evidence" value="ECO:0007669"/>
    <property type="project" value="UniProtKB-UniRule"/>
</dbReference>
<keyword evidence="6 10" id="KW-0407">Ion channel</keyword>
<protein>
    <recommendedName>
        <fullName evidence="10">Fluoride-specific ion channel FluC</fullName>
    </recommendedName>
</protein>
<organism evidence="11 12">
    <name type="scientific">Kocuria soli</name>
    <dbReference type="NCBI Taxonomy" id="2485125"/>
    <lineage>
        <taxon>Bacteria</taxon>
        <taxon>Bacillati</taxon>
        <taxon>Actinomycetota</taxon>
        <taxon>Actinomycetes</taxon>
        <taxon>Micrococcales</taxon>
        <taxon>Micrococcaceae</taxon>
        <taxon>Kocuria</taxon>
    </lineage>
</organism>
<keyword evidence="3 10" id="KW-0812">Transmembrane</keyword>
<dbReference type="InterPro" id="IPR003691">
    <property type="entry name" value="FluC"/>
</dbReference>
<feature type="transmembrane region" description="Helical" evidence="10">
    <location>
        <begin position="36"/>
        <end position="61"/>
    </location>
</feature>
<reference evidence="11 12" key="1">
    <citation type="submission" date="2018-10" db="EMBL/GenBank/DDBJ databases">
        <title>Kocuria sp. M5W7-7, whole genome shotgun sequence.</title>
        <authorList>
            <person name="Tuo L."/>
        </authorList>
    </citation>
    <scope>NUCLEOTIDE SEQUENCE [LARGE SCALE GENOMIC DNA]</scope>
    <source>
        <strain evidence="11 12">M5W7-7</strain>
    </source>
</reference>
<evidence type="ECO:0000313" key="11">
    <source>
        <dbReference type="EMBL" id="ROZ64414.1"/>
    </source>
</evidence>
<evidence type="ECO:0000256" key="7">
    <source>
        <dbReference type="ARBA" id="ARBA00035120"/>
    </source>
</evidence>
<accession>A0A3N3ZSL8</accession>
<comment type="caution">
    <text evidence="11">The sequence shown here is derived from an EMBL/GenBank/DDBJ whole genome shotgun (WGS) entry which is preliminary data.</text>
</comment>
<keyword evidence="12" id="KW-1185">Reference proteome</keyword>
<dbReference type="AlphaFoldDB" id="A0A3N3ZSL8"/>
<dbReference type="PANTHER" id="PTHR28259:SF1">
    <property type="entry name" value="FLUORIDE EXPORT PROTEIN 1-RELATED"/>
    <property type="match status" value="1"/>
</dbReference>
<evidence type="ECO:0000256" key="3">
    <source>
        <dbReference type="ARBA" id="ARBA00022692"/>
    </source>
</evidence>
<comment type="subcellular location">
    <subcellularLocation>
        <location evidence="1 10">Cell membrane</location>
        <topology evidence="1 10">Multi-pass membrane protein</topology>
    </subcellularLocation>
</comment>
<evidence type="ECO:0000256" key="1">
    <source>
        <dbReference type="ARBA" id="ARBA00004651"/>
    </source>
</evidence>
<feature type="transmembrane region" description="Helical" evidence="10">
    <location>
        <begin position="73"/>
        <end position="93"/>
    </location>
</feature>
<dbReference type="PROSITE" id="PS51257">
    <property type="entry name" value="PROKAR_LIPOPROTEIN"/>
    <property type="match status" value="1"/>
</dbReference>
<name>A0A3N3ZSL8_9MICC</name>
<dbReference type="EMBL" id="RKMF01000003">
    <property type="protein sequence ID" value="ROZ64414.1"/>
    <property type="molecule type" value="Genomic_DNA"/>
</dbReference>
<sequence length="147" mass="15019">MKPPHRKVGLILVVVLGGFLGAACRGLVSTGLQGEVGGWPLATLLVNLAGAFGLGVLLEALAAAGSEGPKRRLLRLGLGTGFFGGFTTYSGFALDLVQLAASGRVPVLVGYVLVTLGLGLLAAHLGAATGARWGRRRHPGDLLRGER</sequence>
<evidence type="ECO:0000313" key="12">
    <source>
        <dbReference type="Proteomes" id="UP000270616"/>
    </source>
</evidence>
<evidence type="ECO:0000256" key="4">
    <source>
        <dbReference type="ARBA" id="ARBA00022989"/>
    </source>
</evidence>
<feature type="binding site" evidence="10">
    <location>
        <position position="84"/>
    </location>
    <ligand>
        <name>Na(+)</name>
        <dbReference type="ChEBI" id="CHEBI:29101"/>
        <note>structural</note>
    </ligand>
</feature>
<evidence type="ECO:0000256" key="6">
    <source>
        <dbReference type="ARBA" id="ARBA00023303"/>
    </source>
</evidence>